<dbReference type="InterPro" id="IPR051320">
    <property type="entry name" value="Viral_Replic_Matur_Polypro"/>
</dbReference>
<evidence type="ECO:0000313" key="2">
    <source>
        <dbReference type="EnsemblProtists" id="Phyra87278"/>
    </source>
</evidence>
<dbReference type="EMBL" id="DS567645">
    <property type="status" value="NOT_ANNOTATED_CDS"/>
    <property type="molecule type" value="Genomic_DNA"/>
</dbReference>
<organism evidence="2 3">
    <name type="scientific">Phytophthora ramorum</name>
    <name type="common">Sudden oak death agent</name>
    <dbReference type="NCBI Taxonomy" id="164328"/>
    <lineage>
        <taxon>Eukaryota</taxon>
        <taxon>Sar</taxon>
        <taxon>Stramenopiles</taxon>
        <taxon>Oomycota</taxon>
        <taxon>Peronosporomycetes</taxon>
        <taxon>Peronosporales</taxon>
        <taxon>Peronosporaceae</taxon>
        <taxon>Phytophthora</taxon>
    </lineage>
</organism>
<dbReference type="SUPFAM" id="SSF56672">
    <property type="entry name" value="DNA/RNA polymerases"/>
    <property type="match status" value="1"/>
</dbReference>
<reference evidence="3" key="1">
    <citation type="journal article" date="2006" name="Science">
        <title>Phytophthora genome sequences uncover evolutionary origins and mechanisms of pathogenesis.</title>
        <authorList>
            <person name="Tyler B.M."/>
            <person name="Tripathy S."/>
            <person name="Zhang X."/>
            <person name="Dehal P."/>
            <person name="Jiang R.H."/>
            <person name="Aerts A."/>
            <person name="Arredondo F.D."/>
            <person name="Baxter L."/>
            <person name="Bensasson D."/>
            <person name="Beynon J.L."/>
            <person name="Chapman J."/>
            <person name="Damasceno C.M."/>
            <person name="Dorrance A.E."/>
            <person name="Dou D."/>
            <person name="Dickerman A.W."/>
            <person name="Dubchak I.L."/>
            <person name="Garbelotto M."/>
            <person name="Gijzen M."/>
            <person name="Gordon S.G."/>
            <person name="Govers F."/>
            <person name="Grunwald N.J."/>
            <person name="Huang W."/>
            <person name="Ivors K.L."/>
            <person name="Jones R.W."/>
            <person name="Kamoun S."/>
            <person name="Krampis K."/>
            <person name="Lamour K.H."/>
            <person name="Lee M.K."/>
            <person name="McDonald W.H."/>
            <person name="Medina M."/>
            <person name="Meijer H.J."/>
            <person name="Nordberg E.K."/>
            <person name="Maclean D.J."/>
            <person name="Ospina-Giraldo M.D."/>
            <person name="Morris P.F."/>
            <person name="Phuntumart V."/>
            <person name="Putnam N.H."/>
            <person name="Rash S."/>
            <person name="Rose J.K."/>
            <person name="Sakihama Y."/>
            <person name="Salamov A.A."/>
            <person name="Savidor A."/>
            <person name="Scheuring C.F."/>
            <person name="Smith B.M."/>
            <person name="Sobral B.W."/>
            <person name="Terry A."/>
            <person name="Torto-Alalibo T.A."/>
            <person name="Win J."/>
            <person name="Xu Z."/>
            <person name="Zhang H."/>
            <person name="Grigoriev I.V."/>
            <person name="Rokhsar D.S."/>
            <person name="Boore J.L."/>
        </authorList>
    </citation>
    <scope>NUCLEOTIDE SEQUENCE [LARGE SCALE GENOMIC DNA]</scope>
    <source>
        <strain evidence="3">Pr102</strain>
    </source>
</reference>
<dbReference type="STRING" id="164328.H3H8X6"/>
<accession>H3H8X6</accession>
<dbReference type="HOGENOM" id="CLU_000384_18_2_1"/>
<dbReference type="InParanoid" id="H3H8X6"/>
<reference evidence="2" key="2">
    <citation type="submission" date="2015-06" db="UniProtKB">
        <authorList>
            <consortium name="EnsemblProtists"/>
        </authorList>
    </citation>
    <scope>IDENTIFICATION</scope>
    <source>
        <strain evidence="2">Pr102</strain>
    </source>
</reference>
<protein>
    <recommendedName>
        <fullName evidence="1">Reverse transcriptase domain-containing protein</fullName>
    </recommendedName>
</protein>
<dbReference type="PANTHER" id="PTHR33064:SF37">
    <property type="entry name" value="RIBONUCLEASE H"/>
    <property type="match status" value="1"/>
</dbReference>
<proteinExistence type="predicted"/>
<dbReference type="Pfam" id="PF00078">
    <property type="entry name" value="RVT_1"/>
    <property type="match status" value="1"/>
</dbReference>
<dbReference type="PROSITE" id="PS50878">
    <property type="entry name" value="RT_POL"/>
    <property type="match status" value="1"/>
</dbReference>
<sequence>MIEPSTSPWASPIVIIIKKNGVDIRLCIDYRLVNSLTRLMVYPMPLINDLLEDLDKVLWYCSLDMASGFWVVSMTERARKISALVTPFGLFEWTRMPFGLKNAPQIYQRLIDNALYGYLRISPDRDHAEPTDVFEKGEPEANPGPSVLGRRSYIDDILITADTWDTICEKVEA</sequence>
<feature type="domain" description="Reverse transcriptase" evidence="1">
    <location>
        <begin position="1"/>
        <end position="173"/>
    </location>
</feature>
<keyword evidence="3" id="KW-1185">Reference proteome</keyword>
<evidence type="ECO:0000313" key="3">
    <source>
        <dbReference type="Proteomes" id="UP000005238"/>
    </source>
</evidence>
<dbReference type="Gene3D" id="3.10.10.10">
    <property type="entry name" value="HIV Type 1 Reverse Transcriptase, subunit A, domain 1"/>
    <property type="match status" value="1"/>
</dbReference>
<dbReference type="AlphaFoldDB" id="H3H8X6"/>
<dbReference type="CDD" id="cd01647">
    <property type="entry name" value="RT_LTR"/>
    <property type="match status" value="1"/>
</dbReference>
<dbReference type="InterPro" id="IPR000477">
    <property type="entry name" value="RT_dom"/>
</dbReference>
<evidence type="ECO:0000259" key="1">
    <source>
        <dbReference type="PROSITE" id="PS50878"/>
    </source>
</evidence>
<dbReference type="Proteomes" id="UP000005238">
    <property type="component" value="Unassembled WGS sequence"/>
</dbReference>
<dbReference type="Gene3D" id="3.30.70.270">
    <property type="match status" value="1"/>
</dbReference>
<name>H3H8X6_PHYRM</name>
<dbReference type="PANTHER" id="PTHR33064">
    <property type="entry name" value="POL PROTEIN"/>
    <property type="match status" value="1"/>
</dbReference>
<dbReference type="InterPro" id="IPR043502">
    <property type="entry name" value="DNA/RNA_pol_sf"/>
</dbReference>
<dbReference type="eggNOG" id="KOG0017">
    <property type="taxonomic scope" value="Eukaryota"/>
</dbReference>
<dbReference type="EnsemblProtists" id="Phyra87278">
    <property type="protein sequence ID" value="Phyra87278"/>
    <property type="gene ID" value="Phyra87278"/>
</dbReference>
<dbReference type="InterPro" id="IPR043128">
    <property type="entry name" value="Rev_trsase/Diguanyl_cyclase"/>
</dbReference>